<evidence type="ECO:0000313" key="2">
    <source>
        <dbReference type="EMBL" id="MBW0466910.1"/>
    </source>
</evidence>
<organism evidence="2 3">
    <name type="scientific">Austropuccinia psidii MF-1</name>
    <dbReference type="NCBI Taxonomy" id="1389203"/>
    <lineage>
        <taxon>Eukaryota</taxon>
        <taxon>Fungi</taxon>
        <taxon>Dikarya</taxon>
        <taxon>Basidiomycota</taxon>
        <taxon>Pucciniomycotina</taxon>
        <taxon>Pucciniomycetes</taxon>
        <taxon>Pucciniales</taxon>
        <taxon>Sphaerophragmiaceae</taxon>
        <taxon>Austropuccinia</taxon>
    </lineage>
</organism>
<sequence>MSTEDPREIGIPRNQTEETTRDGRASTRRLEKAGQSSSDPPITQENLTMKHGEGKFQLRTPNFKVWNHHLPNMSQRLDLGRIDAEYGLLES</sequence>
<feature type="compositionally biased region" description="Basic and acidic residues" evidence="1">
    <location>
        <begin position="1"/>
        <end position="32"/>
    </location>
</feature>
<keyword evidence="3" id="KW-1185">Reference proteome</keyword>
<feature type="compositionally biased region" description="Polar residues" evidence="1">
    <location>
        <begin position="34"/>
        <end position="46"/>
    </location>
</feature>
<gene>
    <name evidence="2" type="ORF">O181_006625</name>
</gene>
<protein>
    <submittedName>
        <fullName evidence="2">Uncharacterized protein</fullName>
    </submittedName>
</protein>
<proteinExistence type="predicted"/>
<dbReference type="Proteomes" id="UP000765509">
    <property type="component" value="Unassembled WGS sequence"/>
</dbReference>
<comment type="caution">
    <text evidence="2">The sequence shown here is derived from an EMBL/GenBank/DDBJ whole genome shotgun (WGS) entry which is preliminary data.</text>
</comment>
<dbReference type="EMBL" id="AVOT02001430">
    <property type="protein sequence ID" value="MBW0466910.1"/>
    <property type="molecule type" value="Genomic_DNA"/>
</dbReference>
<name>A0A9Q3BKS5_9BASI</name>
<dbReference type="AlphaFoldDB" id="A0A9Q3BKS5"/>
<accession>A0A9Q3BKS5</accession>
<evidence type="ECO:0000256" key="1">
    <source>
        <dbReference type="SAM" id="MobiDB-lite"/>
    </source>
</evidence>
<feature type="region of interest" description="Disordered" evidence="1">
    <location>
        <begin position="1"/>
        <end position="46"/>
    </location>
</feature>
<evidence type="ECO:0000313" key="3">
    <source>
        <dbReference type="Proteomes" id="UP000765509"/>
    </source>
</evidence>
<reference evidence="2" key="1">
    <citation type="submission" date="2021-03" db="EMBL/GenBank/DDBJ databases">
        <title>Draft genome sequence of rust myrtle Austropuccinia psidii MF-1, a brazilian biotype.</title>
        <authorList>
            <person name="Quecine M.C."/>
            <person name="Pachon D.M.R."/>
            <person name="Bonatelli M.L."/>
            <person name="Correr F.H."/>
            <person name="Franceschini L.M."/>
            <person name="Leite T.F."/>
            <person name="Margarido G.R.A."/>
            <person name="Almeida C.A."/>
            <person name="Ferrarezi J.A."/>
            <person name="Labate C.A."/>
        </authorList>
    </citation>
    <scope>NUCLEOTIDE SEQUENCE</scope>
    <source>
        <strain evidence="2">MF-1</strain>
    </source>
</reference>